<dbReference type="GO" id="GO:0015031">
    <property type="term" value="P:protein transport"/>
    <property type="evidence" value="ECO:0007669"/>
    <property type="project" value="UniProtKB-KW"/>
</dbReference>
<dbReference type="GO" id="GO:0005484">
    <property type="term" value="F:SNAP receptor activity"/>
    <property type="evidence" value="ECO:0007669"/>
    <property type="project" value="TreeGrafter"/>
</dbReference>
<dbReference type="Pfam" id="PF12352">
    <property type="entry name" value="V-SNARE_C"/>
    <property type="match status" value="1"/>
</dbReference>
<dbReference type="GO" id="GO:0005789">
    <property type="term" value="C:endoplasmic reticulum membrane"/>
    <property type="evidence" value="ECO:0007669"/>
    <property type="project" value="TreeGrafter"/>
</dbReference>
<dbReference type="PANTHER" id="PTHR21230:SF1">
    <property type="entry name" value="GOLGI SNAP RECEPTOR COMPLEX MEMBER 2"/>
    <property type="match status" value="1"/>
</dbReference>
<keyword evidence="4" id="KW-0653">Protein transport</keyword>
<sequence>MKEAKEREDLLNRGSGEGTHILQIFDDDAQAMNSVKKSKRLLEDSFLSEFAILANYAEQRDRSKRAHGKALDVLNTVGLSKSVLRLIERRNGVDTWIEYAGMITNSHIVSVHKVDTLNLRKLERLSYTDCT</sequence>
<evidence type="ECO:0000313" key="7">
    <source>
        <dbReference type="EnsemblPlants" id="Bo01396s020.1"/>
    </source>
</evidence>
<evidence type="ECO:0000256" key="1">
    <source>
        <dbReference type="ARBA" id="ARBA00004211"/>
    </source>
</evidence>
<dbReference type="GO" id="GO:0031201">
    <property type="term" value="C:SNARE complex"/>
    <property type="evidence" value="ECO:0007669"/>
    <property type="project" value="TreeGrafter"/>
</dbReference>
<evidence type="ECO:0000256" key="2">
    <source>
        <dbReference type="ARBA" id="ARBA00022448"/>
    </source>
</evidence>
<reference evidence="7" key="2">
    <citation type="submission" date="2015-06" db="UniProtKB">
        <authorList>
            <consortium name="EnsemblPlants"/>
        </authorList>
    </citation>
    <scope>IDENTIFICATION</scope>
</reference>
<organism evidence="7 8">
    <name type="scientific">Brassica oleracea var. oleracea</name>
    <dbReference type="NCBI Taxonomy" id="109376"/>
    <lineage>
        <taxon>Eukaryota</taxon>
        <taxon>Viridiplantae</taxon>
        <taxon>Streptophyta</taxon>
        <taxon>Embryophyta</taxon>
        <taxon>Tracheophyta</taxon>
        <taxon>Spermatophyta</taxon>
        <taxon>Magnoliopsida</taxon>
        <taxon>eudicotyledons</taxon>
        <taxon>Gunneridae</taxon>
        <taxon>Pentapetalae</taxon>
        <taxon>rosids</taxon>
        <taxon>malvids</taxon>
        <taxon>Brassicales</taxon>
        <taxon>Brassicaceae</taxon>
        <taxon>Brassiceae</taxon>
        <taxon>Brassica</taxon>
    </lineage>
</organism>
<reference evidence="7" key="1">
    <citation type="journal article" date="2014" name="Genome Biol.">
        <title>Transcriptome and methylome profiling reveals relics of genome dominance in the mesopolyploid Brassica oleracea.</title>
        <authorList>
            <person name="Parkin I.A."/>
            <person name="Koh C."/>
            <person name="Tang H."/>
            <person name="Robinson S.J."/>
            <person name="Kagale S."/>
            <person name="Clarke W.E."/>
            <person name="Town C.D."/>
            <person name="Nixon J."/>
            <person name="Krishnakumar V."/>
            <person name="Bidwell S.L."/>
            <person name="Denoeud F."/>
            <person name="Belcram H."/>
            <person name="Links M.G."/>
            <person name="Just J."/>
            <person name="Clarke C."/>
            <person name="Bender T."/>
            <person name="Huebert T."/>
            <person name="Mason A.S."/>
            <person name="Pires J.C."/>
            <person name="Barker G."/>
            <person name="Moore J."/>
            <person name="Walley P.G."/>
            <person name="Manoli S."/>
            <person name="Batley J."/>
            <person name="Edwards D."/>
            <person name="Nelson M.N."/>
            <person name="Wang X."/>
            <person name="Paterson A.H."/>
            <person name="King G."/>
            <person name="Bancroft I."/>
            <person name="Chalhoub B."/>
            <person name="Sharpe A.G."/>
        </authorList>
    </citation>
    <scope>NUCLEOTIDE SEQUENCE [LARGE SCALE GENOMIC DNA]</scope>
    <source>
        <strain evidence="7">cv. TO1000</strain>
    </source>
</reference>
<evidence type="ECO:0000256" key="3">
    <source>
        <dbReference type="ARBA" id="ARBA00022692"/>
    </source>
</evidence>
<dbReference type="eggNOG" id="KOG3251">
    <property type="taxonomic scope" value="Eukaryota"/>
</dbReference>
<name>A0A0D2ZUW4_BRAOL</name>
<dbReference type="GO" id="GO:0031902">
    <property type="term" value="C:late endosome membrane"/>
    <property type="evidence" value="ECO:0007669"/>
    <property type="project" value="TreeGrafter"/>
</dbReference>
<keyword evidence="8" id="KW-1185">Reference proteome</keyword>
<keyword evidence="2" id="KW-0813">Transport</keyword>
<dbReference type="GO" id="GO:0012507">
    <property type="term" value="C:ER to Golgi transport vesicle membrane"/>
    <property type="evidence" value="ECO:0007669"/>
    <property type="project" value="TreeGrafter"/>
</dbReference>
<comment type="subcellular location">
    <subcellularLocation>
        <location evidence="1">Membrane</location>
        <topology evidence="1">Single-pass type IV membrane protein</topology>
    </subcellularLocation>
</comment>
<keyword evidence="6" id="KW-0472">Membrane</keyword>
<proteinExistence type="predicted"/>
<dbReference type="GO" id="GO:0006906">
    <property type="term" value="P:vesicle fusion"/>
    <property type="evidence" value="ECO:0007669"/>
    <property type="project" value="TreeGrafter"/>
</dbReference>
<dbReference type="AlphaFoldDB" id="A0A0D2ZUW4"/>
<evidence type="ECO:0000313" key="8">
    <source>
        <dbReference type="Proteomes" id="UP000032141"/>
    </source>
</evidence>
<evidence type="ECO:0000256" key="5">
    <source>
        <dbReference type="ARBA" id="ARBA00022989"/>
    </source>
</evidence>
<keyword evidence="5" id="KW-1133">Transmembrane helix</keyword>
<dbReference type="EnsemblPlants" id="Bo01396s020.1">
    <property type="protein sequence ID" value="Bo01396s020.1"/>
    <property type="gene ID" value="Bo01396s020"/>
</dbReference>
<keyword evidence="3" id="KW-0812">Transmembrane</keyword>
<protein>
    <submittedName>
        <fullName evidence="7">Uncharacterized protein</fullName>
    </submittedName>
</protein>
<accession>A0A0D2ZUW4</accession>
<dbReference type="STRING" id="109376.A0A0D2ZUW4"/>
<dbReference type="HOGENOM" id="CLU_1930492_0_0_1"/>
<dbReference type="GO" id="GO:0000149">
    <property type="term" value="F:SNARE binding"/>
    <property type="evidence" value="ECO:0007669"/>
    <property type="project" value="TreeGrafter"/>
</dbReference>
<dbReference type="Proteomes" id="UP000032141">
    <property type="component" value="Unassembled WGS sequence"/>
</dbReference>
<evidence type="ECO:0000256" key="4">
    <source>
        <dbReference type="ARBA" id="ARBA00022927"/>
    </source>
</evidence>
<dbReference type="PANTHER" id="PTHR21230">
    <property type="entry name" value="VESICLE TRANSPORT V-SNARE PROTEIN VTI1-RELATED"/>
    <property type="match status" value="1"/>
</dbReference>
<dbReference type="GO" id="GO:0005794">
    <property type="term" value="C:Golgi apparatus"/>
    <property type="evidence" value="ECO:0007669"/>
    <property type="project" value="TreeGrafter"/>
</dbReference>
<dbReference type="Gramene" id="Bo01396s020.1">
    <property type="protein sequence ID" value="Bo01396s020.1"/>
    <property type="gene ID" value="Bo01396s020"/>
</dbReference>
<evidence type="ECO:0000256" key="6">
    <source>
        <dbReference type="ARBA" id="ARBA00023136"/>
    </source>
</evidence>